<gene>
    <name evidence="2" type="ORF">SAMN05216226_104136</name>
</gene>
<dbReference type="OrthoDB" id="9136at2157"/>
<dbReference type="HAMAP" id="MF_01086">
    <property type="entry name" value="UPF0284"/>
    <property type="match status" value="1"/>
</dbReference>
<dbReference type="AlphaFoldDB" id="A0A1G8UA58"/>
<reference evidence="2 3" key="1">
    <citation type="submission" date="2016-10" db="EMBL/GenBank/DDBJ databases">
        <authorList>
            <person name="de Groot N.N."/>
        </authorList>
    </citation>
    <scope>NUCLEOTIDE SEQUENCE [LARGE SCALE GENOMIC DNA]</scope>
    <source>
        <strain evidence="2 3">IBRC-M10015</strain>
    </source>
</reference>
<dbReference type="NCBIfam" id="NF003372">
    <property type="entry name" value="PRK04447.1-5"/>
    <property type="match status" value="1"/>
</dbReference>
<dbReference type="RefSeq" id="WP_092700293.1">
    <property type="nucleotide sequence ID" value="NZ_FNFC01000004.1"/>
</dbReference>
<dbReference type="EMBL" id="FNFC01000004">
    <property type="protein sequence ID" value="SDJ50648.1"/>
    <property type="molecule type" value="Genomic_DNA"/>
</dbReference>
<comment type="similarity">
    <text evidence="1">Belongs to the UPF0284 family.</text>
</comment>
<dbReference type="InterPro" id="IPR003200">
    <property type="entry name" value="Nict_dMeBzImd_PRibTrfase"/>
</dbReference>
<evidence type="ECO:0000256" key="1">
    <source>
        <dbReference type="HAMAP-Rule" id="MF_01086"/>
    </source>
</evidence>
<dbReference type="Proteomes" id="UP000198856">
    <property type="component" value="Unassembled WGS sequence"/>
</dbReference>
<name>A0A1G8UA58_9EURY</name>
<dbReference type="InterPro" id="IPR036087">
    <property type="entry name" value="Nict_dMeBzImd_PRibTrfase_sf"/>
</dbReference>
<dbReference type="NCBIfam" id="NF003371">
    <property type="entry name" value="PRK04447.1-4"/>
    <property type="match status" value="1"/>
</dbReference>
<keyword evidence="3" id="KW-1185">Reference proteome</keyword>
<dbReference type="STRING" id="890420.SAMN05216226_104136"/>
<dbReference type="InterPro" id="IPR002805">
    <property type="entry name" value="Nict_dMeBzImd_PRibTrfase_arc"/>
</dbReference>
<accession>A0A1G8UA58</accession>
<dbReference type="GO" id="GO:0008939">
    <property type="term" value="F:nicotinate-nucleotide-dimethylbenzimidazole phosphoribosyltransferase activity"/>
    <property type="evidence" value="ECO:0007669"/>
    <property type="project" value="InterPro"/>
</dbReference>
<sequence>MTFVLVAGSTATATIDGISAAGANPDRTYHTPAADLELVTYGRPVFTDVVPMSPTGCPTPAVITRAVRDLLAFETVAIEAGLTVDTAAPIVQVGDQAGADIREAEAVPDARQIFDRARAVGRTFSNDAVSIGESVPGGTTTALGVLRALGEPYGVSSSLPENPLGRKGAVVDTALEASGIAAGEAAEDPLRAVRLVGDPVMPAVMGVAAGAIDTGVDVTLAGGTQMVAVAALLRHLGVDADLALATTVFVDEDTDDLREATDAFGLDLTVTDPGFETTDHVAMQQYCQGEAKEGVGMGGALALAAESDVSMRDVRGQIESVYGNLTDTGGAIDGA</sequence>
<protein>
    <recommendedName>
        <fullName evidence="1">UPF0284 protein SAMN05216226_104136</fullName>
    </recommendedName>
</protein>
<dbReference type="PANTHER" id="PTHR38811">
    <property type="match status" value="1"/>
</dbReference>
<evidence type="ECO:0000313" key="2">
    <source>
        <dbReference type="EMBL" id="SDJ50648.1"/>
    </source>
</evidence>
<organism evidence="2 3">
    <name type="scientific">Halovenus aranensis</name>
    <dbReference type="NCBI Taxonomy" id="890420"/>
    <lineage>
        <taxon>Archaea</taxon>
        <taxon>Methanobacteriati</taxon>
        <taxon>Methanobacteriota</taxon>
        <taxon>Stenosarchaea group</taxon>
        <taxon>Halobacteria</taxon>
        <taxon>Halobacteriales</taxon>
        <taxon>Haloarculaceae</taxon>
        <taxon>Halovenus</taxon>
    </lineage>
</organism>
<proteinExistence type="inferred from homology"/>
<dbReference type="CDD" id="cd02439">
    <property type="entry name" value="DMB-PRT_CobT"/>
    <property type="match status" value="1"/>
</dbReference>
<dbReference type="SUPFAM" id="SSF52733">
    <property type="entry name" value="Nicotinate mononucleotide:5,6-dimethylbenzimidazole phosphoribosyltransferase (CobT)"/>
    <property type="match status" value="1"/>
</dbReference>
<dbReference type="NCBIfam" id="TIGR00303">
    <property type="entry name" value="nicotinate mononucleotide-dependent phosphoribosyltransferase CobT"/>
    <property type="match status" value="1"/>
</dbReference>
<evidence type="ECO:0000313" key="3">
    <source>
        <dbReference type="Proteomes" id="UP000198856"/>
    </source>
</evidence>
<dbReference type="Gene3D" id="3.40.50.10210">
    <property type="match status" value="1"/>
</dbReference>
<dbReference type="PANTHER" id="PTHR38811:SF1">
    <property type="entry name" value="UPF0284 PROTEIN SLL1500"/>
    <property type="match status" value="1"/>
</dbReference>